<accession>A0A6S6S6I6</accession>
<sequence length="78" mass="9046">MSKKEKLLQAMKNNPKDVRFEDLKKLLISHGYQVNNTGGSHWVFRKDGCSDEVIPYKKPVKAYYVIRALKSLGVYDEE</sequence>
<reference evidence="1" key="1">
    <citation type="submission" date="2020-01" db="EMBL/GenBank/DDBJ databases">
        <authorList>
            <person name="Meier V. D."/>
            <person name="Meier V D."/>
        </authorList>
    </citation>
    <scope>NUCLEOTIDE SEQUENCE</scope>
    <source>
        <strain evidence="1">HLG_WM_MAG_02</strain>
    </source>
</reference>
<dbReference type="Gene3D" id="3.30.920.30">
    <property type="entry name" value="Hypothetical protein"/>
    <property type="match status" value="1"/>
</dbReference>
<dbReference type="AlphaFoldDB" id="A0A6S6S6I6"/>
<dbReference type="SUPFAM" id="SSF54786">
    <property type="entry name" value="YcfA/nrd intein domain"/>
    <property type="match status" value="1"/>
</dbReference>
<protein>
    <recommendedName>
        <fullName evidence="2">Type II toxin-antitoxin system HicA family toxin</fullName>
    </recommendedName>
</protein>
<dbReference type="InterPro" id="IPR038570">
    <property type="entry name" value="HicA_sf"/>
</dbReference>
<proteinExistence type="predicted"/>
<gene>
    <name evidence="1" type="ORF">HELGO_WM29122</name>
</gene>
<dbReference type="EMBL" id="CACVAZ010000011">
    <property type="protein sequence ID" value="CAA6803343.1"/>
    <property type="molecule type" value="Genomic_DNA"/>
</dbReference>
<evidence type="ECO:0008006" key="2">
    <source>
        <dbReference type="Google" id="ProtNLM"/>
    </source>
</evidence>
<organism evidence="1">
    <name type="scientific">uncultured Sulfurovum sp</name>
    <dbReference type="NCBI Taxonomy" id="269237"/>
    <lineage>
        <taxon>Bacteria</taxon>
        <taxon>Pseudomonadati</taxon>
        <taxon>Campylobacterota</taxon>
        <taxon>Epsilonproteobacteria</taxon>
        <taxon>Campylobacterales</taxon>
        <taxon>Sulfurovaceae</taxon>
        <taxon>Sulfurovum</taxon>
        <taxon>environmental samples</taxon>
    </lineage>
</organism>
<evidence type="ECO:0000313" key="1">
    <source>
        <dbReference type="EMBL" id="CAA6803343.1"/>
    </source>
</evidence>
<name>A0A6S6S6I6_9BACT</name>